<dbReference type="NCBIfam" id="TIGR03592">
    <property type="entry name" value="yidC_oxa1_cterm"/>
    <property type="match status" value="1"/>
</dbReference>
<keyword evidence="5" id="KW-1003">Cell membrane</keyword>
<feature type="compositionally biased region" description="Basic and acidic residues" evidence="17">
    <location>
        <begin position="295"/>
        <end position="307"/>
    </location>
</feature>
<evidence type="ECO:0000313" key="21">
    <source>
        <dbReference type="Proteomes" id="UP000677016"/>
    </source>
</evidence>
<dbReference type="AlphaFoldDB" id="A0A941D5N8"/>
<dbReference type="Proteomes" id="UP000677016">
    <property type="component" value="Unassembled WGS sequence"/>
</dbReference>
<dbReference type="InterPro" id="IPR028055">
    <property type="entry name" value="YidC/Oxa/ALB_C"/>
</dbReference>
<keyword evidence="9 18" id="KW-0472">Membrane</keyword>
<name>A0A941D5N8_9MICO</name>
<evidence type="ECO:0000256" key="4">
    <source>
        <dbReference type="ARBA" id="ARBA00022448"/>
    </source>
</evidence>
<dbReference type="GO" id="GO:0015031">
    <property type="term" value="P:protein transport"/>
    <property type="evidence" value="ECO:0007669"/>
    <property type="project" value="UniProtKB-KW"/>
</dbReference>
<feature type="transmembrane region" description="Helical" evidence="18">
    <location>
        <begin position="184"/>
        <end position="203"/>
    </location>
</feature>
<dbReference type="Pfam" id="PF02096">
    <property type="entry name" value="60KD_IMP"/>
    <property type="match status" value="1"/>
</dbReference>
<keyword evidence="8 18" id="KW-1133">Transmembrane helix</keyword>
<comment type="function">
    <text evidence="11">Required for the insertion and/or proper folding and/or complex formation of integral membrane proteins into the membrane. Involved in integration of membrane proteins that insert both dependently and independently of the Sec translocase complex, as well as at least some lipoproteins. Aids folding of multispanning membrane proteins.</text>
</comment>
<evidence type="ECO:0000256" key="15">
    <source>
        <dbReference type="ARBA" id="ARBA00033342"/>
    </source>
</evidence>
<keyword evidence="6 16" id="KW-0812">Transmembrane</keyword>
<keyword evidence="10" id="KW-0143">Chaperone</keyword>
<feature type="compositionally biased region" description="Low complexity" evidence="17">
    <location>
        <begin position="324"/>
        <end position="359"/>
    </location>
</feature>
<dbReference type="CDD" id="cd20070">
    <property type="entry name" value="5TM_YidC_Alb3"/>
    <property type="match status" value="1"/>
</dbReference>
<evidence type="ECO:0000259" key="19">
    <source>
        <dbReference type="Pfam" id="PF02096"/>
    </source>
</evidence>
<dbReference type="PANTHER" id="PTHR12428">
    <property type="entry name" value="OXA1"/>
    <property type="match status" value="1"/>
</dbReference>
<dbReference type="PANTHER" id="PTHR12428:SF65">
    <property type="entry name" value="CYTOCHROME C OXIDASE ASSEMBLY PROTEIN COX18, MITOCHONDRIAL"/>
    <property type="match status" value="1"/>
</dbReference>
<evidence type="ECO:0000256" key="16">
    <source>
        <dbReference type="RuleBase" id="RU003945"/>
    </source>
</evidence>
<comment type="caution">
    <text evidence="20">The sequence shown here is derived from an EMBL/GenBank/DDBJ whole genome shotgun (WGS) entry which is preliminary data.</text>
</comment>
<dbReference type="InterPro" id="IPR047196">
    <property type="entry name" value="YidC_ALB_C"/>
</dbReference>
<evidence type="ECO:0000256" key="18">
    <source>
        <dbReference type="SAM" id="Phobius"/>
    </source>
</evidence>
<comment type="subunit">
    <text evidence="12">Interacts with the Sec translocase complex via SecD. Specifically interacts with transmembrane segments of nascent integral membrane proteins during membrane integration.</text>
</comment>
<feature type="transmembrane region" description="Helical" evidence="18">
    <location>
        <begin position="38"/>
        <end position="60"/>
    </location>
</feature>
<feature type="domain" description="Membrane insertase YidC/Oxa/ALB C-terminal" evidence="19">
    <location>
        <begin position="40"/>
        <end position="267"/>
    </location>
</feature>
<dbReference type="GO" id="GO:0032977">
    <property type="term" value="F:membrane insertase activity"/>
    <property type="evidence" value="ECO:0007669"/>
    <property type="project" value="InterPro"/>
</dbReference>
<evidence type="ECO:0000256" key="1">
    <source>
        <dbReference type="ARBA" id="ARBA00004651"/>
    </source>
</evidence>
<dbReference type="InterPro" id="IPR001708">
    <property type="entry name" value="YidC/ALB3/OXA1/COX18"/>
</dbReference>
<evidence type="ECO:0000256" key="3">
    <source>
        <dbReference type="ARBA" id="ARBA00015325"/>
    </source>
</evidence>
<evidence type="ECO:0000313" key="20">
    <source>
        <dbReference type="EMBL" id="MBR7742584.1"/>
    </source>
</evidence>
<accession>A0A941D5N8</accession>
<keyword evidence="7" id="KW-0653">Protein transport</keyword>
<evidence type="ECO:0000256" key="12">
    <source>
        <dbReference type="ARBA" id="ARBA00026028"/>
    </source>
</evidence>
<comment type="similarity">
    <text evidence="2">Belongs to the OXA1/ALB3/YidC family. Type 1 subfamily.</text>
</comment>
<comment type="subcellular location">
    <subcellularLocation>
        <location evidence="1">Cell membrane</location>
        <topology evidence="1">Multi-pass membrane protein</topology>
    </subcellularLocation>
    <subcellularLocation>
        <location evidence="16">Membrane</location>
        <topology evidence="16">Multi-pass membrane protein</topology>
    </subcellularLocation>
</comment>
<dbReference type="RefSeq" id="WP_211601745.1">
    <property type="nucleotide sequence ID" value="NZ_JAGSNF010000004.1"/>
</dbReference>
<dbReference type="GO" id="GO:0051205">
    <property type="term" value="P:protein insertion into membrane"/>
    <property type="evidence" value="ECO:0007669"/>
    <property type="project" value="TreeGrafter"/>
</dbReference>
<evidence type="ECO:0000256" key="14">
    <source>
        <dbReference type="ARBA" id="ARBA00033245"/>
    </source>
</evidence>
<feature type="transmembrane region" description="Helical" evidence="18">
    <location>
        <begin position="228"/>
        <end position="253"/>
    </location>
</feature>
<evidence type="ECO:0000256" key="13">
    <source>
        <dbReference type="ARBA" id="ARBA00031538"/>
    </source>
</evidence>
<feature type="transmembrane region" description="Helical" evidence="18">
    <location>
        <begin position="12"/>
        <end position="32"/>
    </location>
</feature>
<sequence length="398" mass="43317">MVDLFNSIMAPIEWLVATIMYGFHAVLTELGMPEASGWTWTLSIVGLVLVMRAAMIPLFVRQINASRKLQMIQPEIQKIQKKYKGKSDPESRQAMTQETMELYKKEGTNPFSSCLPILVQSPFFFGLFRVLNGLDEMASGQREAIGPLSRELAAQAESADIFGAQLSDTFMGTFDAGFPGNSIWQVRVVTVVLVILMSATTFLTQRQLMTKNMPQSALDSPFAKQQKMLLYVFPIIFAVSGVNFPIGVLIYWFTTNVWSMTQQFYVIRRMPAPGSAAEKAYHERLRRKGKPVPGEAEKAEAEAEEAARPTGQRVQPKSKKRAKNSAAKPAATGDAPAAEAVASDEPSSGATTAADDASAAGGGSANGTRPAATGTNGSGPGRQTPKKKSKKQNQRSRR</sequence>
<protein>
    <recommendedName>
        <fullName evidence="3">Membrane protein insertase YidC</fullName>
    </recommendedName>
    <alternativeName>
        <fullName evidence="15">Foldase YidC</fullName>
    </alternativeName>
    <alternativeName>
        <fullName evidence="14">Membrane integrase YidC</fullName>
    </alternativeName>
    <alternativeName>
        <fullName evidence="13">Membrane protein YidC</fullName>
    </alternativeName>
</protein>
<evidence type="ECO:0000256" key="9">
    <source>
        <dbReference type="ARBA" id="ARBA00023136"/>
    </source>
</evidence>
<dbReference type="GO" id="GO:0005886">
    <property type="term" value="C:plasma membrane"/>
    <property type="evidence" value="ECO:0007669"/>
    <property type="project" value="UniProtKB-SubCell"/>
</dbReference>
<keyword evidence="21" id="KW-1185">Reference proteome</keyword>
<feature type="region of interest" description="Disordered" evidence="17">
    <location>
        <begin position="278"/>
        <end position="398"/>
    </location>
</feature>
<gene>
    <name evidence="20" type="primary">yidC</name>
    <name evidence="20" type="ORF">KC207_04700</name>
</gene>
<keyword evidence="4" id="KW-0813">Transport</keyword>
<evidence type="ECO:0000256" key="5">
    <source>
        <dbReference type="ARBA" id="ARBA00022475"/>
    </source>
</evidence>
<evidence type="ECO:0000256" key="17">
    <source>
        <dbReference type="SAM" id="MobiDB-lite"/>
    </source>
</evidence>
<dbReference type="EMBL" id="JAGSNF010000004">
    <property type="protein sequence ID" value="MBR7742584.1"/>
    <property type="molecule type" value="Genomic_DNA"/>
</dbReference>
<evidence type="ECO:0000256" key="8">
    <source>
        <dbReference type="ARBA" id="ARBA00022989"/>
    </source>
</evidence>
<proteinExistence type="inferred from homology"/>
<dbReference type="NCBIfam" id="NF002350">
    <property type="entry name" value="PRK01315.1"/>
    <property type="match status" value="1"/>
</dbReference>
<evidence type="ECO:0000256" key="11">
    <source>
        <dbReference type="ARBA" id="ARBA00025034"/>
    </source>
</evidence>
<evidence type="ECO:0000256" key="7">
    <source>
        <dbReference type="ARBA" id="ARBA00022927"/>
    </source>
</evidence>
<organism evidence="20 21">
    <name type="scientific">Phycicoccus avicenniae</name>
    <dbReference type="NCBI Taxonomy" id="2828860"/>
    <lineage>
        <taxon>Bacteria</taxon>
        <taxon>Bacillati</taxon>
        <taxon>Actinomycetota</taxon>
        <taxon>Actinomycetes</taxon>
        <taxon>Micrococcales</taxon>
        <taxon>Intrasporangiaceae</taxon>
        <taxon>Phycicoccus</taxon>
    </lineage>
</organism>
<evidence type="ECO:0000256" key="6">
    <source>
        <dbReference type="ARBA" id="ARBA00022692"/>
    </source>
</evidence>
<evidence type="ECO:0000256" key="10">
    <source>
        <dbReference type="ARBA" id="ARBA00023186"/>
    </source>
</evidence>
<evidence type="ECO:0000256" key="2">
    <source>
        <dbReference type="ARBA" id="ARBA00010527"/>
    </source>
</evidence>
<reference evidence="20" key="1">
    <citation type="submission" date="2021-04" db="EMBL/GenBank/DDBJ databases">
        <title>Phycicoccus avicenniae sp. nov., a novel endophytic actinomycetes isolated from branch of Avicennia mariana.</title>
        <authorList>
            <person name="Tuo L."/>
        </authorList>
    </citation>
    <scope>NUCLEOTIDE SEQUENCE</scope>
    <source>
        <strain evidence="20">BSK3Z-2</strain>
    </source>
</reference>
<feature type="compositionally biased region" description="Basic residues" evidence="17">
    <location>
        <begin position="384"/>
        <end position="398"/>
    </location>
</feature>